<dbReference type="InterPro" id="IPR029044">
    <property type="entry name" value="Nucleotide-diphossugar_trans"/>
</dbReference>
<protein>
    <submittedName>
        <fullName evidence="2">Glycosyl transferase</fullName>
    </submittedName>
</protein>
<accession>A0A2H0TEQ9</accession>
<proteinExistence type="predicted"/>
<keyword evidence="2" id="KW-0808">Transferase</keyword>
<dbReference type="Pfam" id="PF00535">
    <property type="entry name" value="Glycos_transf_2"/>
    <property type="match status" value="1"/>
</dbReference>
<comment type="caution">
    <text evidence="2">The sequence shown here is derived from an EMBL/GenBank/DDBJ whole genome shotgun (WGS) entry which is preliminary data.</text>
</comment>
<dbReference type="PANTHER" id="PTHR48090">
    <property type="entry name" value="UNDECAPRENYL-PHOSPHATE 4-DEOXY-4-FORMAMIDO-L-ARABINOSE TRANSFERASE-RELATED"/>
    <property type="match status" value="1"/>
</dbReference>
<dbReference type="PANTHER" id="PTHR48090:SF7">
    <property type="entry name" value="RFBJ PROTEIN"/>
    <property type="match status" value="1"/>
</dbReference>
<organism evidence="2 3">
    <name type="scientific">Candidatus Niyogibacteria bacterium CG10_big_fil_rev_8_21_14_0_10_42_19</name>
    <dbReference type="NCBI Taxonomy" id="1974725"/>
    <lineage>
        <taxon>Bacteria</taxon>
        <taxon>Candidatus Niyogiibacteriota</taxon>
    </lineage>
</organism>
<gene>
    <name evidence="2" type="ORF">COU46_03710</name>
</gene>
<dbReference type="Gene3D" id="3.90.550.10">
    <property type="entry name" value="Spore Coat Polysaccharide Biosynthesis Protein SpsA, Chain A"/>
    <property type="match status" value="1"/>
</dbReference>
<dbReference type="CDD" id="cd04179">
    <property type="entry name" value="DPM_DPG-synthase_like"/>
    <property type="match status" value="1"/>
</dbReference>
<sequence>MEKLSIIIPVYNEKNTIKSVLDLVRKSDTGNIKKEIIIVDDFSTDGTREILKNLENEYKIIYHKKNKGKGGALKTGFKEATGDYIIIQDADLEYDPNDYIKLIERVVENKADIVFGSRILRENNVPFSSVYFYGGLAVCKFFNLAFGTKFSDITTCYKLFPRRMVSELLSCPANDFVFDAVELTHVLSRNGKVIEVPIKYEARKRKEGKKLS</sequence>
<evidence type="ECO:0000259" key="1">
    <source>
        <dbReference type="Pfam" id="PF00535"/>
    </source>
</evidence>
<evidence type="ECO:0000313" key="3">
    <source>
        <dbReference type="Proteomes" id="UP000229383"/>
    </source>
</evidence>
<dbReference type="EMBL" id="PFCN01000041">
    <property type="protein sequence ID" value="PIR70039.1"/>
    <property type="molecule type" value="Genomic_DNA"/>
</dbReference>
<dbReference type="SUPFAM" id="SSF53448">
    <property type="entry name" value="Nucleotide-diphospho-sugar transferases"/>
    <property type="match status" value="1"/>
</dbReference>
<dbReference type="Proteomes" id="UP000229383">
    <property type="component" value="Unassembled WGS sequence"/>
</dbReference>
<dbReference type="GO" id="GO:0016740">
    <property type="term" value="F:transferase activity"/>
    <property type="evidence" value="ECO:0007669"/>
    <property type="project" value="UniProtKB-KW"/>
</dbReference>
<dbReference type="InterPro" id="IPR001173">
    <property type="entry name" value="Glyco_trans_2-like"/>
</dbReference>
<dbReference type="AlphaFoldDB" id="A0A2H0TEQ9"/>
<dbReference type="InterPro" id="IPR050256">
    <property type="entry name" value="Glycosyltransferase_2"/>
</dbReference>
<name>A0A2H0TEQ9_9BACT</name>
<feature type="domain" description="Glycosyltransferase 2-like" evidence="1">
    <location>
        <begin position="5"/>
        <end position="162"/>
    </location>
</feature>
<reference evidence="3" key="1">
    <citation type="submission" date="2017-09" db="EMBL/GenBank/DDBJ databases">
        <title>Depth-based differentiation of microbial function through sediment-hosted aquifers and enrichment of novel symbionts in the deep terrestrial subsurface.</title>
        <authorList>
            <person name="Probst A.J."/>
            <person name="Ladd B."/>
            <person name="Jarett J.K."/>
            <person name="Geller-Mcgrath D.E."/>
            <person name="Sieber C.M.K."/>
            <person name="Emerson J.B."/>
            <person name="Anantharaman K."/>
            <person name="Thomas B.C."/>
            <person name="Malmstrom R."/>
            <person name="Stieglmeier M."/>
            <person name="Klingl A."/>
            <person name="Woyke T."/>
            <person name="Ryan C.M."/>
            <person name="Banfield J.F."/>
        </authorList>
    </citation>
    <scope>NUCLEOTIDE SEQUENCE [LARGE SCALE GENOMIC DNA]</scope>
</reference>
<feature type="non-terminal residue" evidence="2">
    <location>
        <position position="212"/>
    </location>
</feature>
<evidence type="ECO:0000313" key="2">
    <source>
        <dbReference type="EMBL" id="PIR70039.1"/>
    </source>
</evidence>